<feature type="domain" description="CCL2-like lectin" evidence="2">
    <location>
        <begin position="27"/>
        <end position="151"/>
    </location>
</feature>
<sequence length="157" mass="16984">MPVSTHPTHHHTHTLKNPKEMSKPAPGTYKIINRVLSVNDKRLAITANAEGKAATVTEESSSNTAQQWVIADFDSNTQSMAPIARPSLQAAWGSGFMTVLPAHSYVWTIRETDAGVTIQDGGRTVFWGLANASENSQVTIGAGTSDVQQKWVLMRVA</sequence>
<evidence type="ECO:0000259" key="2">
    <source>
        <dbReference type="Pfam" id="PF21595"/>
    </source>
</evidence>
<name>A0A284SBM5_ARMOS</name>
<dbReference type="Proteomes" id="UP000219338">
    <property type="component" value="Unassembled WGS sequence"/>
</dbReference>
<dbReference type="AlphaFoldDB" id="A0A284SBM5"/>
<dbReference type="CDD" id="cd23715">
    <property type="entry name" value="beta-trefoil_Ricin_CCL2"/>
    <property type="match status" value="1"/>
</dbReference>
<dbReference type="Pfam" id="PF21595">
    <property type="entry name" value="CCL2-like"/>
    <property type="match status" value="1"/>
</dbReference>
<dbReference type="EMBL" id="FUEG01000059">
    <property type="protein sequence ID" value="SJL18404.1"/>
    <property type="molecule type" value="Genomic_DNA"/>
</dbReference>
<evidence type="ECO:0000256" key="1">
    <source>
        <dbReference type="SAM" id="MobiDB-lite"/>
    </source>
</evidence>
<proteinExistence type="predicted"/>
<reference evidence="4" key="1">
    <citation type="journal article" date="2017" name="Nat. Ecol. Evol.">
        <title>Genome expansion and lineage-specific genetic innovations in the forest pathogenic fungi Armillaria.</title>
        <authorList>
            <person name="Sipos G."/>
            <person name="Prasanna A.N."/>
            <person name="Walter M.C."/>
            <person name="O'Connor E."/>
            <person name="Balint B."/>
            <person name="Krizsan K."/>
            <person name="Kiss B."/>
            <person name="Hess J."/>
            <person name="Varga T."/>
            <person name="Slot J."/>
            <person name="Riley R."/>
            <person name="Boka B."/>
            <person name="Rigling D."/>
            <person name="Barry K."/>
            <person name="Lee J."/>
            <person name="Mihaltcheva S."/>
            <person name="LaButti K."/>
            <person name="Lipzen A."/>
            <person name="Waldron R."/>
            <person name="Moloney N.M."/>
            <person name="Sperisen C."/>
            <person name="Kredics L."/>
            <person name="Vagvoelgyi C."/>
            <person name="Patrignani A."/>
            <person name="Fitzpatrick D."/>
            <person name="Nagy I."/>
            <person name="Doyle S."/>
            <person name="Anderson J.B."/>
            <person name="Grigoriev I.V."/>
            <person name="Gueldener U."/>
            <person name="Muensterkoetter M."/>
            <person name="Nagy L.G."/>
        </authorList>
    </citation>
    <scope>NUCLEOTIDE SEQUENCE [LARGE SCALE GENOMIC DNA]</scope>
    <source>
        <strain evidence="4">C18/9</strain>
    </source>
</reference>
<organism evidence="3 4">
    <name type="scientific">Armillaria ostoyae</name>
    <name type="common">Armillaria root rot fungus</name>
    <dbReference type="NCBI Taxonomy" id="47428"/>
    <lineage>
        <taxon>Eukaryota</taxon>
        <taxon>Fungi</taxon>
        <taxon>Dikarya</taxon>
        <taxon>Basidiomycota</taxon>
        <taxon>Agaricomycotina</taxon>
        <taxon>Agaricomycetes</taxon>
        <taxon>Agaricomycetidae</taxon>
        <taxon>Agaricales</taxon>
        <taxon>Marasmiineae</taxon>
        <taxon>Physalacriaceae</taxon>
        <taxon>Armillaria</taxon>
    </lineage>
</organism>
<protein>
    <recommendedName>
        <fullName evidence="2">CCL2-like lectin domain-containing protein</fullName>
    </recommendedName>
</protein>
<dbReference type="Gene3D" id="2.80.10.50">
    <property type="match status" value="1"/>
</dbReference>
<accession>A0A284SBM5</accession>
<dbReference type="OMA" id="YTIQDGG"/>
<feature type="region of interest" description="Disordered" evidence="1">
    <location>
        <begin position="1"/>
        <end position="26"/>
    </location>
</feature>
<dbReference type="OrthoDB" id="5271368at2759"/>
<evidence type="ECO:0000313" key="3">
    <source>
        <dbReference type="EMBL" id="SJL18404.1"/>
    </source>
</evidence>
<gene>
    <name evidence="3" type="ORF">ARMOST_21992</name>
</gene>
<feature type="compositionally biased region" description="Basic residues" evidence="1">
    <location>
        <begin position="7"/>
        <end position="16"/>
    </location>
</feature>
<evidence type="ECO:0000313" key="4">
    <source>
        <dbReference type="Proteomes" id="UP000219338"/>
    </source>
</evidence>
<dbReference type="InterPro" id="IPR048746">
    <property type="entry name" value="CCL2-like_lectin"/>
</dbReference>
<keyword evidence="4" id="KW-1185">Reference proteome</keyword>